<evidence type="ECO:0000313" key="3">
    <source>
        <dbReference type="Proteomes" id="UP000031737"/>
    </source>
</evidence>
<dbReference type="OrthoDB" id="268801at2759"/>
<feature type="transmembrane region" description="Helical" evidence="1">
    <location>
        <begin position="97"/>
        <end position="129"/>
    </location>
</feature>
<reference evidence="2 3" key="1">
    <citation type="submission" date="2013-07" db="EMBL/GenBank/DDBJ databases">
        <authorList>
            <person name="Stoco P.H."/>
            <person name="Wagner G."/>
            <person name="Gerber A."/>
            <person name="Zaha A."/>
            <person name="Thompson C."/>
            <person name="Bartholomeu D.C."/>
            <person name="Luckemeyer D.D."/>
            <person name="Bahia D."/>
            <person name="Loreto E."/>
            <person name="Prestes E.B."/>
            <person name="Lima F.M."/>
            <person name="Rodrigues-Luiz G."/>
            <person name="Vallejo G.A."/>
            <person name="Filho J.F."/>
            <person name="Monteiro K.M."/>
            <person name="Tyler K.M."/>
            <person name="de Almeida L.G."/>
            <person name="Ortiz M.F."/>
            <person name="Siervo M.A."/>
            <person name="de Moraes M.H."/>
            <person name="Cunha O.L."/>
            <person name="Mendonca-Neto R."/>
            <person name="Silva R."/>
            <person name="Teixeira S.M."/>
            <person name="Murta S.M."/>
            <person name="Sincero T.C."/>
            <person name="Mendes T.A."/>
            <person name="Urmenyi T.P."/>
            <person name="Silva V.G."/>
            <person name="da Rocha W.D."/>
            <person name="Andersson B."/>
            <person name="Romanha A.J."/>
            <person name="Steindel M."/>
            <person name="de Vasconcelos A.T."/>
            <person name="Grisard E.C."/>
        </authorList>
    </citation>
    <scope>NUCLEOTIDE SEQUENCE [LARGE SCALE GENOMIC DNA]</scope>
    <source>
        <strain evidence="2 3">SC58</strain>
    </source>
</reference>
<proteinExistence type="predicted"/>
<evidence type="ECO:0000313" key="2">
    <source>
        <dbReference type="EMBL" id="ESL09365.1"/>
    </source>
</evidence>
<dbReference type="EMBL" id="AUPL01002914">
    <property type="protein sequence ID" value="ESL09365.1"/>
    <property type="molecule type" value="Genomic_DNA"/>
</dbReference>
<keyword evidence="1" id="KW-1133">Transmembrane helix</keyword>
<dbReference type="VEuPathDB" id="TriTrypDB:TRSC58_02914"/>
<comment type="caution">
    <text evidence="2">The sequence shown here is derived from an EMBL/GenBank/DDBJ whole genome shotgun (WGS) entry which is preliminary data.</text>
</comment>
<protein>
    <recommendedName>
        <fullName evidence="4">Transmembrane protein</fullName>
    </recommendedName>
</protein>
<evidence type="ECO:0008006" key="4">
    <source>
        <dbReference type="Google" id="ProtNLM"/>
    </source>
</evidence>
<evidence type="ECO:0000256" key="1">
    <source>
        <dbReference type="SAM" id="Phobius"/>
    </source>
</evidence>
<feature type="transmembrane region" description="Helical" evidence="1">
    <location>
        <begin position="12"/>
        <end position="42"/>
    </location>
</feature>
<name>A0A061J4V2_TRYRA</name>
<keyword evidence="1" id="KW-0472">Membrane</keyword>
<dbReference type="Proteomes" id="UP000031737">
    <property type="component" value="Unassembled WGS sequence"/>
</dbReference>
<keyword evidence="3" id="KW-1185">Reference proteome</keyword>
<sequence>MLLFTHVCLRYIYIFMYLYICMHLGFSFCICCCCCFFLLSFVGCDAMLVNGEDGASTNKVSHIWGGLIFLSCCMTSIIYVLLGLFACRRLIRSNWRWVMIVALYWVVGMLHAFLSLAIICVAVACIFWTFTDKEIDTIETIAYSGVMVVLTVFFALGRKSIVYAL</sequence>
<accession>A0A061J4V2</accession>
<gene>
    <name evidence="2" type="ORF">TRSC58_02914</name>
</gene>
<keyword evidence="1" id="KW-0812">Transmembrane</keyword>
<feature type="transmembrane region" description="Helical" evidence="1">
    <location>
        <begin position="62"/>
        <end position="85"/>
    </location>
</feature>
<organism evidence="2 3">
    <name type="scientific">Trypanosoma rangeli SC58</name>
    <dbReference type="NCBI Taxonomy" id="429131"/>
    <lineage>
        <taxon>Eukaryota</taxon>
        <taxon>Discoba</taxon>
        <taxon>Euglenozoa</taxon>
        <taxon>Kinetoplastea</taxon>
        <taxon>Metakinetoplastina</taxon>
        <taxon>Trypanosomatida</taxon>
        <taxon>Trypanosomatidae</taxon>
        <taxon>Trypanosoma</taxon>
        <taxon>Herpetosoma</taxon>
    </lineage>
</organism>
<feature type="transmembrane region" description="Helical" evidence="1">
    <location>
        <begin position="141"/>
        <end position="157"/>
    </location>
</feature>
<dbReference type="AlphaFoldDB" id="A0A061J4V2"/>